<dbReference type="Proteomes" id="UP000199706">
    <property type="component" value="Unassembled WGS sequence"/>
</dbReference>
<evidence type="ECO:0000313" key="1">
    <source>
        <dbReference type="EMBL" id="SDF96332.1"/>
    </source>
</evidence>
<dbReference type="RefSeq" id="WP_090681707.1">
    <property type="nucleotide sequence ID" value="NZ_CADERL010000003.1"/>
</dbReference>
<reference evidence="1 2" key="1">
    <citation type="submission" date="2016-10" db="EMBL/GenBank/DDBJ databases">
        <authorList>
            <person name="de Groot N.N."/>
        </authorList>
    </citation>
    <scope>NUCLEOTIDE SEQUENCE [LARGE SCALE GENOMIC DNA]</scope>
    <source>
        <strain evidence="1 2">LMG 2247</strain>
    </source>
</reference>
<dbReference type="OrthoDB" id="8944875at2"/>
<evidence type="ECO:0000313" key="2">
    <source>
        <dbReference type="Proteomes" id="UP000199706"/>
    </source>
</evidence>
<protein>
    <submittedName>
        <fullName evidence="1">Uncharacterized protein</fullName>
    </submittedName>
</protein>
<name>A0A1G7QCT9_9BURK</name>
<proteinExistence type="predicted"/>
<accession>A0A1G7QCT9</accession>
<dbReference type="EMBL" id="FNCJ01000001">
    <property type="protein sequence ID" value="SDF96332.1"/>
    <property type="molecule type" value="Genomic_DNA"/>
</dbReference>
<gene>
    <name evidence="1" type="ORF">SAMN05216466_101708</name>
</gene>
<sequence length="103" mass="10751">MKRSYSFSAPTEQATRTTRTLRAALGVAGGLAMFAAQAGCSSSPPLFLSDGRPTTLVQCPEGSDSCAQQARASCGGQFETVRQSRDNGTLSLIYACPVKANSQ</sequence>
<dbReference type="AlphaFoldDB" id="A0A1G7QCT9"/>
<organism evidence="1 2">
    <name type="scientific">Paraburkholderia phenazinium</name>
    <dbReference type="NCBI Taxonomy" id="60549"/>
    <lineage>
        <taxon>Bacteria</taxon>
        <taxon>Pseudomonadati</taxon>
        <taxon>Pseudomonadota</taxon>
        <taxon>Betaproteobacteria</taxon>
        <taxon>Burkholderiales</taxon>
        <taxon>Burkholderiaceae</taxon>
        <taxon>Paraburkholderia</taxon>
    </lineage>
</organism>